<evidence type="ECO:0000313" key="5">
    <source>
        <dbReference type="EMBL" id="KAK5084971.1"/>
    </source>
</evidence>
<name>A0ABR0K3L7_9EURO</name>
<keyword evidence="6" id="KW-1185">Reference proteome</keyword>
<accession>A0ABR0K3L7</accession>
<evidence type="ECO:0000256" key="1">
    <source>
        <dbReference type="ARBA" id="ARBA00008056"/>
    </source>
</evidence>
<gene>
    <name evidence="5" type="ORF">LTR24_007309</name>
</gene>
<evidence type="ECO:0000313" key="6">
    <source>
        <dbReference type="Proteomes" id="UP001345013"/>
    </source>
</evidence>
<dbReference type="InterPro" id="IPR050231">
    <property type="entry name" value="Iron_ascorbate_oxido_reductase"/>
</dbReference>
<sequence>MAVSKALSKELGLDPDIIPRFHQTDKTSGDTARVTYAPPVPSDTIALEEHCDFGSVTVIFNQLGGLQVLEPNTRDWKYVRPQPPDAIINLGDAMVKFTGDRLYAGVHRVVRPPGDQTRMPRHSVGHFCRPNSDVKLQSLFEGEAEDNAMMADEWIAHRTRNRATANYKGPETVHASRGMEHFAEAERRSSKLEGSETVSAAP</sequence>
<feature type="domain" description="Fe2OG dioxygenase" evidence="4">
    <location>
        <begin position="28"/>
        <end position="130"/>
    </location>
</feature>
<dbReference type="PROSITE" id="PS51471">
    <property type="entry name" value="FE2OG_OXY"/>
    <property type="match status" value="1"/>
</dbReference>
<dbReference type="EMBL" id="JAVRRG010000108">
    <property type="protein sequence ID" value="KAK5084971.1"/>
    <property type="molecule type" value="Genomic_DNA"/>
</dbReference>
<feature type="compositionally biased region" description="Basic and acidic residues" evidence="3">
    <location>
        <begin position="177"/>
        <end position="194"/>
    </location>
</feature>
<evidence type="ECO:0000256" key="3">
    <source>
        <dbReference type="SAM" id="MobiDB-lite"/>
    </source>
</evidence>
<proteinExistence type="inferred from homology"/>
<reference evidence="5 6" key="1">
    <citation type="submission" date="2023-08" db="EMBL/GenBank/DDBJ databases">
        <title>Black Yeasts Isolated from many extreme environments.</title>
        <authorList>
            <person name="Coleine C."/>
            <person name="Stajich J.E."/>
            <person name="Selbmann L."/>
        </authorList>
    </citation>
    <scope>NUCLEOTIDE SEQUENCE [LARGE SCALE GENOMIC DNA]</scope>
    <source>
        <strain evidence="5 6">CCFEE 5885</strain>
    </source>
</reference>
<dbReference type="Pfam" id="PF03171">
    <property type="entry name" value="2OG-FeII_Oxy"/>
    <property type="match status" value="1"/>
</dbReference>
<dbReference type="SUPFAM" id="SSF51197">
    <property type="entry name" value="Clavaminate synthase-like"/>
    <property type="match status" value="1"/>
</dbReference>
<organism evidence="5 6">
    <name type="scientific">Lithohypha guttulata</name>
    <dbReference type="NCBI Taxonomy" id="1690604"/>
    <lineage>
        <taxon>Eukaryota</taxon>
        <taxon>Fungi</taxon>
        <taxon>Dikarya</taxon>
        <taxon>Ascomycota</taxon>
        <taxon>Pezizomycotina</taxon>
        <taxon>Eurotiomycetes</taxon>
        <taxon>Chaetothyriomycetidae</taxon>
        <taxon>Chaetothyriales</taxon>
        <taxon>Trichomeriaceae</taxon>
        <taxon>Lithohypha</taxon>
    </lineage>
</organism>
<dbReference type="InterPro" id="IPR027443">
    <property type="entry name" value="IPNS-like_sf"/>
</dbReference>
<feature type="region of interest" description="Disordered" evidence="3">
    <location>
        <begin position="170"/>
        <end position="202"/>
    </location>
</feature>
<dbReference type="Gene3D" id="2.60.120.330">
    <property type="entry name" value="B-lactam Antibiotic, Isopenicillin N Synthase, Chain"/>
    <property type="match status" value="1"/>
</dbReference>
<dbReference type="InterPro" id="IPR044861">
    <property type="entry name" value="IPNS-like_FE2OG_OXY"/>
</dbReference>
<evidence type="ECO:0000256" key="2">
    <source>
        <dbReference type="RuleBase" id="RU003682"/>
    </source>
</evidence>
<dbReference type="PANTHER" id="PTHR47990">
    <property type="entry name" value="2-OXOGLUTARATE (2OG) AND FE(II)-DEPENDENT OXYGENASE SUPERFAMILY PROTEIN-RELATED"/>
    <property type="match status" value="1"/>
</dbReference>
<protein>
    <recommendedName>
        <fullName evidence="4">Fe2OG dioxygenase domain-containing protein</fullName>
    </recommendedName>
</protein>
<keyword evidence="2" id="KW-0479">Metal-binding</keyword>
<comment type="similarity">
    <text evidence="1 2">Belongs to the iron/ascorbate-dependent oxidoreductase family.</text>
</comment>
<evidence type="ECO:0000259" key="4">
    <source>
        <dbReference type="PROSITE" id="PS51471"/>
    </source>
</evidence>
<comment type="caution">
    <text evidence="5">The sequence shown here is derived from an EMBL/GenBank/DDBJ whole genome shotgun (WGS) entry which is preliminary data.</text>
</comment>
<dbReference type="InterPro" id="IPR005123">
    <property type="entry name" value="Oxoglu/Fe-dep_dioxygenase_dom"/>
</dbReference>
<dbReference type="Proteomes" id="UP001345013">
    <property type="component" value="Unassembled WGS sequence"/>
</dbReference>
<keyword evidence="2" id="KW-0560">Oxidoreductase</keyword>
<keyword evidence="2" id="KW-0408">Iron</keyword>